<evidence type="ECO:0000256" key="2">
    <source>
        <dbReference type="ARBA" id="ARBA00023026"/>
    </source>
</evidence>
<dbReference type="Gene3D" id="3.90.226.10">
    <property type="entry name" value="2-enoyl-CoA Hydratase, Chain A, domain 1"/>
    <property type="match status" value="1"/>
</dbReference>
<protein>
    <recommendedName>
        <fullName evidence="7">Enoyl-CoA hydratase</fullName>
    </recommendedName>
</protein>
<dbReference type="PANTHER" id="PTHR11941">
    <property type="entry name" value="ENOYL-COA HYDRATASE-RELATED"/>
    <property type="match status" value="1"/>
</dbReference>
<proteinExistence type="inferred from homology"/>
<dbReference type="Proteomes" id="UP000281245">
    <property type="component" value="Unassembled WGS sequence"/>
</dbReference>
<evidence type="ECO:0000313" key="5">
    <source>
        <dbReference type="Proteomes" id="UP000281245"/>
    </source>
</evidence>
<name>A0A3M6WID1_HORWE</name>
<dbReference type="GO" id="GO:0005739">
    <property type="term" value="C:mitochondrion"/>
    <property type="evidence" value="ECO:0007669"/>
    <property type="project" value="TreeGrafter"/>
</dbReference>
<sequence>MLDVTSATPTGYHRPFRCPKTQHGLQQRTALHTNPSNCSSAVAPDVIITRRNIDAGGRVATITVSNPAKLNILSSPVLDKLISACADLSIESNLRAVVLEGGETAQGKAPAFIGGADIKEMNQLSSSEEAETFISRIHHACKALRDLPAPVIARIDGYCLGAGLEIAAACDLRIATERSVFGMPEVNVGIPSVVEAALLPGLIGMGRTQRLLYLAENIEAVTAERWGLVERLVDSRQDLDEAVSEWVARIAKMGPNAMRSQKRLTQTWENVSVEDGINAGVRAFSKCYDDGGQEPESFMEAFMSRSKSRS</sequence>
<dbReference type="SUPFAM" id="SSF52096">
    <property type="entry name" value="ClpP/crotonase"/>
    <property type="match status" value="1"/>
</dbReference>
<evidence type="ECO:0000313" key="6">
    <source>
        <dbReference type="Proteomes" id="UP000282582"/>
    </source>
</evidence>
<dbReference type="Pfam" id="PF00378">
    <property type="entry name" value="ECH_1"/>
    <property type="match status" value="1"/>
</dbReference>
<keyword evidence="2" id="KW-0843">Virulence</keyword>
<dbReference type="InterPro" id="IPR001753">
    <property type="entry name" value="Enoyl-CoA_hydra/iso"/>
</dbReference>
<dbReference type="EMBL" id="QWIJ01000844">
    <property type="protein sequence ID" value="RMX78313.1"/>
    <property type="molecule type" value="Genomic_DNA"/>
</dbReference>
<comment type="similarity">
    <text evidence="1">Belongs to the enoyl-CoA hydratase/isomerase family.</text>
</comment>
<evidence type="ECO:0000256" key="1">
    <source>
        <dbReference type="ARBA" id="ARBA00005254"/>
    </source>
</evidence>
<reference evidence="5 6" key="1">
    <citation type="journal article" date="2018" name="BMC Genomics">
        <title>Genomic evidence for intraspecific hybridization in a clonal and extremely halotolerant yeast.</title>
        <authorList>
            <person name="Gostincar C."/>
            <person name="Stajich J.E."/>
            <person name="Zupancic J."/>
            <person name="Zalar P."/>
            <person name="Gunde-Cimerman N."/>
        </authorList>
    </citation>
    <scope>NUCLEOTIDE SEQUENCE [LARGE SCALE GENOMIC DNA]</scope>
    <source>
        <strain evidence="4 6">EXF-6654</strain>
        <strain evidence="3 5">EXF-6656</strain>
    </source>
</reference>
<dbReference type="EMBL" id="QWIK01000835">
    <property type="protein sequence ID" value="RMY00437.1"/>
    <property type="molecule type" value="Genomic_DNA"/>
</dbReference>
<dbReference type="GO" id="GO:0006635">
    <property type="term" value="P:fatty acid beta-oxidation"/>
    <property type="evidence" value="ECO:0007669"/>
    <property type="project" value="TreeGrafter"/>
</dbReference>
<dbReference type="Proteomes" id="UP000282582">
    <property type="component" value="Unassembled WGS sequence"/>
</dbReference>
<dbReference type="PANTHER" id="PTHR11941:SF171">
    <property type="entry name" value="SD19268P"/>
    <property type="match status" value="1"/>
</dbReference>
<evidence type="ECO:0008006" key="7">
    <source>
        <dbReference type="Google" id="ProtNLM"/>
    </source>
</evidence>
<dbReference type="VEuPathDB" id="FungiDB:BTJ68_12660"/>
<comment type="caution">
    <text evidence="3">The sequence shown here is derived from an EMBL/GenBank/DDBJ whole genome shotgun (WGS) entry which is preliminary data.</text>
</comment>
<organism evidence="3 5">
    <name type="scientific">Hortaea werneckii</name>
    <name type="common">Black yeast</name>
    <name type="synonym">Cladosporium werneckii</name>
    <dbReference type="NCBI Taxonomy" id="91943"/>
    <lineage>
        <taxon>Eukaryota</taxon>
        <taxon>Fungi</taxon>
        <taxon>Dikarya</taxon>
        <taxon>Ascomycota</taxon>
        <taxon>Pezizomycotina</taxon>
        <taxon>Dothideomycetes</taxon>
        <taxon>Dothideomycetidae</taxon>
        <taxon>Mycosphaerellales</taxon>
        <taxon>Teratosphaeriaceae</taxon>
        <taxon>Hortaea</taxon>
    </lineage>
</organism>
<evidence type="ECO:0000313" key="3">
    <source>
        <dbReference type="EMBL" id="RMX78313.1"/>
    </source>
</evidence>
<dbReference type="InterPro" id="IPR029045">
    <property type="entry name" value="ClpP/crotonase-like_dom_sf"/>
</dbReference>
<gene>
    <name evidence="4" type="ORF">D0868_09004</name>
    <name evidence="3" type="ORF">D0869_09182</name>
</gene>
<accession>A0A3M6WID1</accession>
<evidence type="ECO:0000313" key="4">
    <source>
        <dbReference type="EMBL" id="RMY00437.1"/>
    </source>
</evidence>
<dbReference type="CDD" id="cd06558">
    <property type="entry name" value="crotonase-like"/>
    <property type="match status" value="1"/>
</dbReference>
<dbReference type="NCBIfam" id="NF004795">
    <property type="entry name" value="PRK06143.1"/>
    <property type="match status" value="1"/>
</dbReference>
<dbReference type="OrthoDB" id="410701at2759"/>
<dbReference type="AlphaFoldDB" id="A0A3M6WID1"/>